<organism evidence="1 2">
    <name type="scientific">Cetraspora pellucida</name>
    <dbReference type="NCBI Taxonomy" id="1433469"/>
    <lineage>
        <taxon>Eukaryota</taxon>
        <taxon>Fungi</taxon>
        <taxon>Fungi incertae sedis</taxon>
        <taxon>Mucoromycota</taxon>
        <taxon>Glomeromycotina</taxon>
        <taxon>Glomeromycetes</taxon>
        <taxon>Diversisporales</taxon>
        <taxon>Gigasporaceae</taxon>
        <taxon>Cetraspora</taxon>
    </lineage>
</organism>
<proteinExistence type="predicted"/>
<keyword evidence="2" id="KW-1185">Reference proteome</keyword>
<protein>
    <submittedName>
        <fullName evidence="1">8234_t:CDS:1</fullName>
    </submittedName>
</protein>
<reference evidence="1" key="1">
    <citation type="submission" date="2021-06" db="EMBL/GenBank/DDBJ databases">
        <authorList>
            <person name="Kallberg Y."/>
            <person name="Tangrot J."/>
            <person name="Rosling A."/>
        </authorList>
    </citation>
    <scope>NUCLEOTIDE SEQUENCE</scope>
    <source>
        <strain evidence="1">28 12/20/2015</strain>
    </source>
</reference>
<evidence type="ECO:0000313" key="1">
    <source>
        <dbReference type="EMBL" id="CAG8507603.1"/>
    </source>
</evidence>
<gene>
    <name evidence="1" type="ORF">SPELUC_LOCUS3321</name>
</gene>
<dbReference type="EMBL" id="CAJVPW010002491">
    <property type="protein sequence ID" value="CAG8507603.1"/>
    <property type="molecule type" value="Genomic_DNA"/>
</dbReference>
<evidence type="ECO:0000313" key="2">
    <source>
        <dbReference type="Proteomes" id="UP000789366"/>
    </source>
</evidence>
<accession>A0ACA9L4Y5</accession>
<dbReference type="Proteomes" id="UP000789366">
    <property type="component" value="Unassembled WGS sequence"/>
</dbReference>
<feature type="non-terminal residue" evidence="1">
    <location>
        <position position="218"/>
    </location>
</feature>
<name>A0ACA9L4Y5_9GLOM</name>
<comment type="caution">
    <text evidence="1">The sequence shown here is derived from an EMBL/GenBank/DDBJ whole genome shotgun (WGS) entry which is preliminary data.</text>
</comment>
<sequence>MLNKKSNITPPRKKFYTDSLDFLFRDPNFNKAYKETLKNDFVKKFERRTPLYDLIKEGYLENLTQWIDISKETIEKDQQEIATLTSKLEAEKQKYQELIEQQSEKTSGLKEKIDSSFKTIYNLKKERIKYRNDNDLLREHLEWLEKEHAVLITDKESVDSKYQKLKVEIKNSNKSQEEKEQYITYLENFLEEENGGLIDLIEKLKISGKELESKEREE</sequence>